<dbReference type="InterPro" id="IPR008979">
    <property type="entry name" value="Galactose-bd-like_sf"/>
</dbReference>
<dbReference type="OrthoDB" id="9762066at2"/>
<dbReference type="PANTHER" id="PTHR42732:SF1">
    <property type="entry name" value="BETA-MANNOSIDASE"/>
    <property type="match status" value="1"/>
</dbReference>
<keyword evidence="6" id="KW-1185">Reference proteome</keyword>
<evidence type="ECO:0000313" key="5">
    <source>
        <dbReference type="EMBL" id="ACQ79715.1"/>
    </source>
</evidence>
<dbReference type="CAZy" id="GH2">
    <property type="family name" value="Glycoside Hydrolase Family 2"/>
</dbReference>
<dbReference type="Proteomes" id="UP000007962">
    <property type="component" value="Chromosome"/>
</dbReference>
<dbReference type="PANTHER" id="PTHR42732">
    <property type="entry name" value="BETA-GALACTOSIDASE"/>
    <property type="match status" value="1"/>
</dbReference>
<dbReference type="GO" id="GO:0004553">
    <property type="term" value="F:hydrolase activity, hydrolyzing O-glycosyl compounds"/>
    <property type="evidence" value="ECO:0007669"/>
    <property type="project" value="InterPro"/>
</dbReference>
<dbReference type="SUPFAM" id="SSF51445">
    <property type="entry name" value="(Trans)glycosidases"/>
    <property type="match status" value="1"/>
</dbReference>
<proteinExistence type="inferred from homology"/>
<evidence type="ECO:0000256" key="1">
    <source>
        <dbReference type="ARBA" id="ARBA00007401"/>
    </source>
</evidence>
<dbReference type="Gene3D" id="2.60.120.260">
    <property type="entry name" value="Galactose-binding domain-like"/>
    <property type="match status" value="1"/>
</dbReference>
<evidence type="ECO:0000256" key="2">
    <source>
        <dbReference type="ARBA" id="ARBA00022801"/>
    </source>
</evidence>
<dbReference type="Gene3D" id="3.20.20.80">
    <property type="entry name" value="Glycosidases"/>
    <property type="match status" value="1"/>
</dbReference>
<gene>
    <name evidence="5" type="ordered locus">Bcav_1457</name>
</gene>
<dbReference type="InterPro" id="IPR013783">
    <property type="entry name" value="Ig-like_fold"/>
</dbReference>
<reference evidence="5 6" key="1">
    <citation type="journal article" date="2009" name="Stand. Genomic Sci.">
        <title>Complete genome sequence of Beutenbergia cavernae type strain (HKI 0122).</title>
        <authorList>
            <person name="Land M."/>
            <person name="Pukall R."/>
            <person name="Abt B."/>
            <person name="Goker M."/>
            <person name="Rohde M."/>
            <person name="Glavina Del Rio T."/>
            <person name="Tice H."/>
            <person name="Copeland A."/>
            <person name="Cheng J.F."/>
            <person name="Lucas S."/>
            <person name="Chen F."/>
            <person name="Nolan M."/>
            <person name="Bruce D."/>
            <person name="Goodwin L."/>
            <person name="Pitluck S."/>
            <person name="Ivanova N."/>
            <person name="Mavromatis K."/>
            <person name="Ovchinnikova G."/>
            <person name="Pati A."/>
            <person name="Chen A."/>
            <person name="Palaniappan K."/>
            <person name="Hauser L."/>
            <person name="Chang Y.J."/>
            <person name="Jefferies C.C."/>
            <person name="Saunders E."/>
            <person name="Brettin T."/>
            <person name="Detter J.C."/>
            <person name="Han C."/>
            <person name="Chain P."/>
            <person name="Bristow J."/>
            <person name="Eisen J.A."/>
            <person name="Markowitz V."/>
            <person name="Hugenholtz P."/>
            <person name="Kyrpides N.C."/>
            <person name="Klenk H.P."/>
            <person name="Lapidus A."/>
        </authorList>
    </citation>
    <scope>NUCLEOTIDE SEQUENCE [LARGE SCALE GENOMIC DNA]</scope>
    <source>
        <strain evidence="6">ATCC BAA-8 / DSM 12333 / NBRC 16432</strain>
    </source>
</reference>
<evidence type="ECO:0000256" key="3">
    <source>
        <dbReference type="ARBA" id="ARBA00023295"/>
    </source>
</evidence>
<dbReference type="InterPro" id="IPR051913">
    <property type="entry name" value="GH2_Domain-Containing"/>
</dbReference>
<accession>C5C2M9</accession>
<dbReference type="SUPFAM" id="SSF49303">
    <property type="entry name" value="beta-Galactosidase/glucuronidase domain"/>
    <property type="match status" value="1"/>
</dbReference>
<protein>
    <submittedName>
        <fullName evidence="5">Glycoside hydrolase family 2 immunoglobulin domain protein beta-sandwich</fullName>
    </submittedName>
</protein>
<dbReference type="GO" id="GO:0005975">
    <property type="term" value="P:carbohydrate metabolic process"/>
    <property type="evidence" value="ECO:0007669"/>
    <property type="project" value="InterPro"/>
</dbReference>
<evidence type="ECO:0000259" key="4">
    <source>
        <dbReference type="Pfam" id="PF00703"/>
    </source>
</evidence>
<dbReference type="eggNOG" id="COG3250">
    <property type="taxonomic scope" value="Bacteria"/>
</dbReference>
<sequence>MHEIIDLDAPAHIRNHAELAAEVERLLASLGDIGDVGPSPAGRAVLTGWTARDVEHRPAAPASVPDDELFPVSLPHTVEAAFVHLRCRVPADLVAGERPVLCVGAADYEAWVYVDGVLRAEHSGYFAPFDVALTAADRSGFQLDIVTRRARESFRWTGESEAPNHGDAHGKGLGSVCGDAVAAGAGLLQPVWIEHRPATRIAQHRVVAGADGVVRVEVDLESADSEDPAPGALHLLAEILEGDDVVGSSAVTAARQGRTVLDVSVVDPHPWSPADPHLYRLRLAVVVDGELRDEVSGAVGLRTIERRDDGSLLLNGAPLYLRGTTTIGCFWDAAWSGDADAVLRQLLVVKALFGNTIRVHVSVLPDLFYACADRVGILVYQDAPLQWHCFEPRKDDLDAELDQIRELAVGIRNHPSVALVSVPNEMHMDIPFHDSDLEFVARAHAVLESDGPQAVLLQDWGGEGRARVAHQALHDYPGYFHHTPEAGSGVTDWGGARLDPGVRAIVSEYGGGAVPSWEAMLQSRAAAERRGEPFTLPDTPDGPWTAEEGVFAQTGELLDNHQRMVGWQPSFAAYHAASQAVQARVLTAQTGRIRRDRARTSGVIHHYLQNPAPHFYNPWVDLHVIDSAGHLTGGFDALREAMRPVALDVLGLPYRAYADSDLRAELWVYSDLAVATVGRLVWSWSADGHVVDAGTTDLTIGADSSTLVVELALRAPSAGGGARLSVALEIEDVRWTESEVTVGVHNQPETLPEPVAVLGDVAGFAERTASWLPNVETFSTAGEATSVVVTPDVALEDEVVAQLRAFARTGGRVVLLERSAADDLRWVSRRIPVGVAVNQIDGLASVDMSMVSTGLTSEDLSRWATPDGRVIDAPLVSTDRRGAPIWARSGHRLQLAALQEFDQEPGTVFLCQLLVWSTLGREPSAARVLRALLTTPYRPL</sequence>
<name>C5C2M9_BEUC1</name>
<dbReference type="HOGENOM" id="CLU_009935_1_0_11"/>
<dbReference type="EMBL" id="CP001618">
    <property type="protein sequence ID" value="ACQ79715.1"/>
    <property type="molecule type" value="Genomic_DNA"/>
</dbReference>
<dbReference type="Pfam" id="PF00703">
    <property type="entry name" value="Glyco_hydro_2"/>
    <property type="match status" value="1"/>
</dbReference>
<dbReference type="RefSeq" id="WP_015881955.1">
    <property type="nucleotide sequence ID" value="NC_012669.1"/>
</dbReference>
<organism evidence="5 6">
    <name type="scientific">Beutenbergia cavernae (strain ATCC BAA-8 / DSM 12333 / CCUG 43141 / JCM 11478 / NBRC 16432 / NCIMB 13614 / HKI 0122)</name>
    <dbReference type="NCBI Taxonomy" id="471853"/>
    <lineage>
        <taxon>Bacteria</taxon>
        <taxon>Bacillati</taxon>
        <taxon>Actinomycetota</taxon>
        <taxon>Actinomycetes</taxon>
        <taxon>Micrococcales</taxon>
        <taxon>Beutenbergiaceae</taxon>
        <taxon>Beutenbergia</taxon>
    </lineage>
</organism>
<dbReference type="KEGG" id="bcv:Bcav_1457"/>
<dbReference type="InterPro" id="IPR006102">
    <property type="entry name" value="Ig-like_GH2"/>
</dbReference>
<evidence type="ECO:0000313" key="6">
    <source>
        <dbReference type="Proteomes" id="UP000007962"/>
    </source>
</evidence>
<comment type="similarity">
    <text evidence="1">Belongs to the glycosyl hydrolase 2 family.</text>
</comment>
<dbReference type="STRING" id="471853.Bcav_1457"/>
<keyword evidence="2 5" id="KW-0378">Hydrolase</keyword>
<dbReference type="InterPro" id="IPR017853">
    <property type="entry name" value="GH"/>
</dbReference>
<dbReference type="AlphaFoldDB" id="C5C2M9"/>
<feature type="domain" description="Glycoside hydrolase family 2 immunoglobulin-like beta-sandwich" evidence="4">
    <location>
        <begin position="212"/>
        <end position="302"/>
    </location>
</feature>
<dbReference type="Gene3D" id="2.60.40.10">
    <property type="entry name" value="Immunoglobulins"/>
    <property type="match status" value="1"/>
</dbReference>
<keyword evidence="3" id="KW-0326">Glycosidase</keyword>
<dbReference type="InterPro" id="IPR036156">
    <property type="entry name" value="Beta-gal/glucu_dom_sf"/>
</dbReference>
<dbReference type="SUPFAM" id="SSF49785">
    <property type="entry name" value="Galactose-binding domain-like"/>
    <property type="match status" value="1"/>
</dbReference>